<feature type="domain" description="RecF/RecN/SMC N-terminal" evidence="7">
    <location>
        <begin position="3"/>
        <end position="1166"/>
    </location>
</feature>
<comment type="function">
    <text evidence="6">Required for chromosome condensation and partitioning.</text>
</comment>
<dbReference type="InterPro" id="IPR024704">
    <property type="entry name" value="SMC"/>
</dbReference>
<comment type="similarity">
    <text evidence="6">Belongs to the SMC family.</text>
</comment>
<dbReference type="GO" id="GO:0005737">
    <property type="term" value="C:cytoplasm"/>
    <property type="evidence" value="ECO:0007669"/>
    <property type="project" value="UniProtKB-SubCell"/>
</dbReference>
<dbReference type="GO" id="GO:0016887">
    <property type="term" value="F:ATP hydrolysis activity"/>
    <property type="evidence" value="ECO:0007669"/>
    <property type="project" value="InterPro"/>
</dbReference>
<reference evidence="9" key="1">
    <citation type="submission" date="2016-01" db="EMBL/GenBank/DDBJ databases">
        <authorList>
            <person name="Mcilroy J.S."/>
            <person name="Karst M S."/>
            <person name="Albertsen M."/>
        </authorList>
    </citation>
    <scope>NUCLEOTIDE SEQUENCE</scope>
    <source>
        <strain evidence="9">Cfx-K</strain>
    </source>
</reference>
<evidence type="ECO:0000256" key="6">
    <source>
        <dbReference type="HAMAP-Rule" id="MF_01894"/>
    </source>
</evidence>
<dbReference type="InterPro" id="IPR011890">
    <property type="entry name" value="SMC_prok"/>
</dbReference>
<accession>A0A170PFF1</accession>
<evidence type="ECO:0000259" key="7">
    <source>
        <dbReference type="Pfam" id="PF02463"/>
    </source>
</evidence>
<dbReference type="Gene3D" id="3.30.70.1620">
    <property type="match status" value="1"/>
</dbReference>
<dbReference type="GO" id="GO:0003677">
    <property type="term" value="F:DNA binding"/>
    <property type="evidence" value="ECO:0007669"/>
    <property type="project" value="UniProtKB-UniRule"/>
</dbReference>
<dbReference type="Pfam" id="PF02463">
    <property type="entry name" value="SMC_N"/>
    <property type="match status" value="1"/>
</dbReference>
<dbReference type="PANTHER" id="PTHR43977">
    <property type="entry name" value="STRUCTURAL MAINTENANCE OF CHROMOSOMES PROTEIN 3"/>
    <property type="match status" value="1"/>
</dbReference>
<keyword evidence="2 6" id="KW-0547">Nucleotide-binding</keyword>
<dbReference type="EMBL" id="LN890655">
    <property type="protein sequence ID" value="CUS03163.2"/>
    <property type="molecule type" value="Genomic_DNA"/>
</dbReference>
<comment type="subunit">
    <text evidence="6">Homodimer.</text>
</comment>
<dbReference type="OrthoDB" id="9808768at2"/>
<keyword evidence="4 6" id="KW-0175">Coiled coil</keyword>
<dbReference type="RefSeq" id="WP_095042698.1">
    <property type="nucleotide sequence ID" value="NZ_LN890655.1"/>
</dbReference>
<gene>
    <name evidence="6" type="primary">smc</name>
    <name evidence="9" type="ORF">CFX0092_A1285</name>
</gene>
<dbReference type="Pfam" id="PF06470">
    <property type="entry name" value="SMC_hinge"/>
    <property type="match status" value="1"/>
</dbReference>
<dbReference type="InterPro" id="IPR003395">
    <property type="entry name" value="RecF/RecN/SMC_N"/>
</dbReference>
<keyword evidence="1 6" id="KW-0963">Cytoplasm</keyword>
<dbReference type="Gene3D" id="3.40.50.300">
    <property type="entry name" value="P-loop containing nucleotide triphosphate hydrolases"/>
    <property type="match status" value="2"/>
</dbReference>
<feature type="coiled-coil region" evidence="6">
    <location>
        <begin position="381"/>
        <end position="415"/>
    </location>
</feature>
<feature type="coiled-coil region" evidence="6">
    <location>
        <begin position="991"/>
        <end position="1028"/>
    </location>
</feature>
<dbReference type="NCBIfam" id="TIGR02168">
    <property type="entry name" value="SMC_prok_B"/>
    <property type="match status" value="1"/>
</dbReference>
<dbReference type="KEGG" id="pbf:CFX0092_A1285"/>
<dbReference type="GO" id="GO:0005524">
    <property type="term" value="F:ATP binding"/>
    <property type="evidence" value="ECO:0007669"/>
    <property type="project" value="UniProtKB-UniRule"/>
</dbReference>
<feature type="coiled-coil region" evidence="6">
    <location>
        <begin position="823"/>
        <end position="850"/>
    </location>
</feature>
<feature type="domain" description="SMC hinge" evidence="8">
    <location>
        <begin position="509"/>
        <end position="624"/>
    </location>
</feature>
<comment type="domain">
    <text evidence="6">Contains large globular domains required for ATP hydrolysis at each terminus and a third globular domain forming a flexible hinge near the middle of the molecule. These domains are separated by coiled-coil structures.</text>
</comment>
<evidence type="ECO:0000256" key="2">
    <source>
        <dbReference type="ARBA" id="ARBA00022741"/>
    </source>
</evidence>
<evidence type="ECO:0000313" key="10">
    <source>
        <dbReference type="Proteomes" id="UP000215027"/>
    </source>
</evidence>
<dbReference type="GO" id="GO:0005694">
    <property type="term" value="C:chromosome"/>
    <property type="evidence" value="ECO:0007669"/>
    <property type="project" value="InterPro"/>
</dbReference>
<feature type="coiled-coil region" evidence="6">
    <location>
        <begin position="706"/>
        <end position="740"/>
    </location>
</feature>
<evidence type="ECO:0000256" key="1">
    <source>
        <dbReference type="ARBA" id="ARBA00022490"/>
    </source>
</evidence>
<keyword evidence="5 6" id="KW-0238">DNA-binding</keyword>
<evidence type="ECO:0000313" key="9">
    <source>
        <dbReference type="EMBL" id="CUS03163.2"/>
    </source>
</evidence>
<evidence type="ECO:0000256" key="3">
    <source>
        <dbReference type="ARBA" id="ARBA00022840"/>
    </source>
</evidence>
<feature type="coiled-coil region" evidence="6">
    <location>
        <begin position="167"/>
        <end position="198"/>
    </location>
</feature>
<keyword evidence="3 6" id="KW-0067">ATP-binding</keyword>
<dbReference type="GO" id="GO:0007059">
    <property type="term" value="P:chromosome segregation"/>
    <property type="evidence" value="ECO:0007669"/>
    <property type="project" value="UniProtKB-UniRule"/>
</dbReference>
<dbReference type="InterPro" id="IPR036277">
    <property type="entry name" value="SMC_hinge_sf"/>
</dbReference>
<dbReference type="InterPro" id="IPR027417">
    <property type="entry name" value="P-loop_NTPase"/>
</dbReference>
<dbReference type="SUPFAM" id="SSF52540">
    <property type="entry name" value="P-loop containing nucleoside triphosphate hydrolases"/>
    <property type="match status" value="1"/>
</dbReference>
<dbReference type="GO" id="GO:0030261">
    <property type="term" value="P:chromosome condensation"/>
    <property type="evidence" value="ECO:0007669"/>
    <property type="project" value="InterPro"/>
</dbReference>
<dbReference type="Proteomes" id="UP000215027">
    <property type="component" value="Chromosome I"/>
</dbReference>
<feature type="coiled-coil region" evidence="6">
    <location>
        <begin position="262"/>
        <end position="331"/>
    </location>
</feature>
<dbReference type="PIRSF" id="PIRSF005719">
    <property type="entry name" value="SMC"/>
    <property type="match status" value="1"/>
</dbReference>
<dbReference type="AlphaFoldDB" id="A0A170PFF1"/>
<feature type="binding site" evidence="6">
    <location>
        <begin position="32"/>
        <end position="39"/>
    </location>
    <ligand>
        <name>ATP</name>
        <dbReference type="ChEBI" id="CHEBI:30616"/>
    </ligand>
</feature>
<evidence type="ECO:0000259" key="8">
    <source>
        <dbReference type="Pfam" id="PF06470"/>
    </source>
</evidence>
<organism evidence="9 10">
    <name type="scientific">Candidatus Promineifilum breve</name>
    <dbReference type="NCBI Taxonomy" id="1806508"/>
    <lineage>
        <taxon>Bacteria</taxon>
        <taxon>Bacillati</taxon>
        <taxon>Chloroflexota</taxon>
        <taxon>Ardenticatenia</taxon>
        <taxon>Candidatus Promineifilales</taxon>
        <taxon>Candidatus Promineifilaceae</taxon>
        <taxon>Candidatus Promineifilum</taxon>
    </lineage>
</organism>
<sequence length="1182" mass="130004">MKLRKLTLQGYKTFAAKTEFVFDSGITAIVGPNGSGKSNIADALRWVLGEQSYGTLRARRSADMIFAGSPQRARAGMAQATITLDNSDGWLPIDFSEVEIARRSFRSGENEYLINGRQVRLKDVAELLATSGLAERTYTIIGQGLVDQALSLRSDERRALFEEAAGITHYKTRRAETLRRLEETQRNLQRVHDILEELRPRVTSLKRQATRTRNYEQISTDLHELLRVWYGYKWEQAKIDLRAARRAAGAADSAWAAAREKLLAHQGRIDDTQRRLAEAQQRAAELQTGRDRLRQELETARRTQAVQRERRAAYQRQMAEAEGELAPLEETSVAARAAVEAAMTDLLAAQADYQTRQAQLQEFAVAYEERRLEIVARQSEVARVEAERGQAQTALAQAQGQLAQLRLRRDELSGETTPAGDEAPDEATIAARQEAVAAAQTESTRLLAARDDQSRARGAELARLKELRRTARDAEGQLNRLRGELARQEERLAQIDRQAQSAIRLAPERVAGRLAALLRIPDAHRPAIVAALGERLATWLVTDSDGLWRAVAEARAAGPAARLLLAALDSAPAAMNRPTVAADPGVIGWADDHVAAADPAAHVVARLLGATLLVADAATAYRLAAGWPPGWAAVAPDGLIVHGGGLVEVGAAAGEDVLARETRRRTEAARLAEARAALAQRETETEQRQAAIDALQSQLDDDADREREWGRQLETANRQLNEARRLLEQTVRQRDFAARRDAERATARSQIAARTAQAEATIAAQTERLTRLDADGSTARARLATLPVAEAQQQQQGLSQALAAAQTILAGRQAVVDSRRATLNQSETQLGRLRRRLEGLREQLDGLAGDGDEAATLALEGQLAEIETALTPILSEMDTDRGLLTRLQVDSPARQRQAHDLETQLTQARIRQTQHENQIEGLQERIRTDLGLVALSYDAEQTGAPPLPMREVVEELPAVAELPPDIEENIHHFRGQLQRMGPINPDAPEELATTEERLDFLSRQVVDLAETDAQLRGVIAELDELTSKAFARTVEQVNGIFDDTFRQLFGGGSGRLTMTDPDDPTSSGVEIIARLPNRREQGLALLSGGERSLTAAALIFSLLKVAPPPFCVLDEVDAALDEANVNRFRDVLRELGQRTQFILITHNRGTVQAAQTLYGVSMQPDSSSQVISIKPEEYLHRT</sequence>
<dbReference type="Gene3D" id="1.20.1060.20">
    <property type="match status" value="1"/>
</dbReference>
<dbReference type="InterPro" id="IPR010935">
    <property type="entry name" value="SMC_hinge"/>
</dbReference>
<feature type="coiled-coil region" evidence="6">
    <location>
        <begin position="464"/>
        <end position="505"/>
    </location>
</feature>
<dbReference type="GO" id="GO:0007062">
    <property type="term" value="P:sister chromatid cohesion"/>
    <property type="evidence" value="ECO:0007669"/>
    <property type="project" value="InterPro"/>
</dbReference>
<dbReference type="SUPFAM" id="SSF75553">
    <property type="entry name" value="Smc hinge domain"/>
    <property type="match status" value="1"/>
</dbReference>
<evidence type="ECO:0000256" key="5">
    <source>
        <dbReference type="ARBA" id="ARBA00023125"/>
    </source>
</evidence>
<evidence type="ECO:0000256" key="4">
    <source>
        <dbReference type="ARBA" id="ARBA00023054"/>
    </source>
</evidence>
<proteinExistence type="inferred from homology"/>
<feature type="coiled-coil region" evidence="6">
    <location>
        <begin position="898"/>
        <end position="925"/>
    </location>
</feature>
<dbReference type="HAMAP" id="MF_01894">
    <property type="entry name" value="Smc_prok"/>
    <property type="match status" value="1"/>
</dbReference>
<name>A0A170PFF1_9CHLR</name>
<protein>
    <recommendedName>
        <fullName evidence="6">Chromosome partition protein Smc</fullName>
    </recommendedName>
</protein>
<keyword evidence="10" id="KW-1185">Reference proteome</keyword>
<dbReference type="GO" id="GO:0006260">
    <property type="term" value="P:DNA replication"/>
    <property type="evidence" value="ECO:0007669"/>
    <property type="project" value="UniProtKB-UniRule"/>
</dbReference>
<comment type="subcellular location">
    <subcellularLocation>
        <location evidence="6">Cytoplasm</location>
    </subcellularLocation>
</comment>